<evidence type="ECO:0000313" key="5">
    <source>
        <dbReference type="Proteomes" id="UP001595956"/>
    </source>
</evidence>
<gene>
    <name evidence="4" type="ORF">ACFPKY_14500</name>
</gene>
<dbReference type="PANTHER" id="PTHR37042:SF4">
    <property type="entry name" value="OUTER MEMBRANE PROTEIN RV1973"/>
    <property type="match status" value="1"/>
</dbReference>
<protein>
    <recommendedName>
        <fullName evidence="6">Mce-associated membrane protein</fullName>
    </recommendedName>
</protein>
<comment type="caution">
    <text evidence="4">The sequence shown here is derived from an EMBL/GenBank/DDBJ whole genome shotgun (WGS) entry which is preliminary data.</text>
</comment>
<evidence type="ECO:0000256" key="1">
    <source>
        <dbReference type="ARBA" id="ARBA00004370"/>
    </source>
</evidence>
<dbReference type="RefSeq" id="WP_345180347.1">
    <property type="nucleotide sequence ID" value="NZ_BAABFQ010000007.1"/>
</dbReference>
<reference evidence="5" key="1">
    <citation type="journal article" date="2019" name="Int. J. Syst. Evol. Microbiol.">
        <title>The Global Catalogue of Microorganisms (GCM) 10K type strain sequencing project: providing services to taxonomists for standard genome sequencing and annotation.</title>
        <authorList>
            <consortium name="The Broad Institute Genomics Platform"/>
            <consortium name="The Broad Institute Genome Sequencing Center for Infectious Disease"/>
            <person name="Wu L."/>
            <person name="Ma J."/>
        </authorList>
    </citation>
    <scope>NUCLEOTIDE SEQUENCE [LARGE SCALE GENOMIC DNA]</scope>
    <source>
        <strain evidence="5">KACC 13778</strain>
    </source>
</reference>
<comment type="subcellular location">
    <subcellularLocation>
        <location evidence="1">Membrane</location>
    </subcellularLocation>
</comment>
<evidence type="ECO:0000256" key="3">
    <source>
        <dbReference type="SAM" id="Phobius"/>
    </source>
</evidence>
<evidence type="ECO:0008006" key="6">
    <source>
        <dbReference type="Google" id="ProtNLM"/>
    </source>
</evidence>
<evidence type="ECO:0000313" key="4">
    <source>
        <dbReference type="EMBL" id="MFC5494325.1"/>
    </source>
</evidence>
<feature type="transmembrane region" description="Helical" evidence="3">
    <location>
        <begin position="18"/>
        <end position="40"/>
    </location>
</feature>
<keyword evidence="5" id="KW-1185">Reference proteome</keyword>
<dbReference type="EMBL" id="JBHSMD010000004">
    <property type="protein sequence ID" value="MFC5494325.1"/>
    <property type="molecule type" value="Genomic_DNA"/>
</dbReference>
<proteinExistence type="predicted"/>
<sequence>MTTVDPAPGNQPNQRFRLVLLVVLLVALVASAATLGWLLVDREGGGSDNQADREAVMSQTEQFVLRLNTYGPDQLDGQGHLTEYRDQVKEVITAKFASDFETSGLPIAEETVKTAGYGRTAEVYGVGVESIDADSATVLVAAGLTGSYPDPKQPDDPSKRVDADEDVLRWAVDLVKTDGEWLVDDYTPVNQEEEQ</sequence>
<organism evidence="4 5">
    <name type="scientific">Nocardioides caricicola</name>
    <dbReference type="NCBI Taxonomy" id="634770"/>
    <lineage>
        <taxon>Bacteria</taxon>
        <taxon>Bacillati</taxon>
        <taxon>Actinomycetota</taxon>
        <taxon>Actinomycetes</taxon>
        <taxon>Propionibacteriales</taxon>
        <taxon>Nocardioidaceae</taxon>
        <taxon>Nocardioides</taxon>
    </lineage>
</organism>
<keyword evidence="2 3" id="KW-0472">Membrane</keyword>
<dbReference type="Proteomes" id="UP001595956">
    <property type="component" value="Unassembled WGS sequence"/>
</dbReference>
<dbReference type="PANTHER" id="PTHR37042">
    <property type="entry name" value="OUTER MEMBRANE PROTEIN RV1973"/>
    <property type="match status" value="1"/>
</dbReference>
<keyword evidence="3" id="KW-0812">Transmembrane</keyword>
<name>A0ABW0N1Q9_9ACTN</name>
<accession>A0ABW0N1Q9</accession>
<keyword evidence="3" id="KW-1133">Transmembrane helix</keyword>
<evidence type="ECO:0000256" key="2">
    <source>
        <dbReference type="ARBA" id="ARBA00023136"/>
    </source>
</evidence>